<evidence type="ECO:0000313" key="3">
    <source>
        <dbReference type="Proteomes" id="UP000183263"/>
    </source>
</evidence>
<gene>
    <name evidence="2" type="ORF">SAMN05444695_104298</name>
</gene>
<reference evidence="2 3" key="1">
    <citation type="submission" date="2016-10" db="EMBL/GenBank/DDBJ databases">
        <authorList>
            <person name="de Groot N.N."/>
        </authorList>
    </citation>
    <scope>NUCLEOTIDE SEQUENCE [LARGE SCALE GENOMIC DNA]</scope>
    <source>
        <strain evidence="2 3">DSM 44892</strain>
    </source>
</reference>
<dbReference type="AlphaFoldDB" id="A0A1G8H373"/>
<evidence type="ECO:0000259" key="1">
    <source>
        <dbReference type="SMART" id="SM00507"/>
    </source>
</evidence>
<dbReference type="InterPro" id="IPR003615">
    <property type="entry name" value="HNH_nuc"/>
</dbReference>
<keyword evidence="2" id="KW-0540">Nuclease</keyword>
<dbReference type="Gene3D" id="1.10.30.50">
    <property type="match status" value="1"/>
</dbReference>
<keyword evidence="2" id="KW-0378">Hydrolase</keyword>
<dbReference type="Proteomes" id="UP000183263">
    <property type="component" value="Unassembled WGS sequence"/>
</dbReference>
<sequence length="137" mass="15334">MPVKRGPGAGLRNDPVGSYDPAIAAEMARQRAAKRRTPEQAAELRAKRLQWSRIAGRMKPRVFEMYGTLCWLCQRAEATTADHVTPLSKGGSVDDLVNLRPCCASCNYARGDRDPEEFRATLRAKFPKVKPSRNWFG</sequence>
<keyword evidence="2" id="KW-0255">Endonuclease</keyword>
<accession>A0A1G8H373</accession>
<dbReference type="SMART" id="SM00507">
    <property type="entry name" value="HNHc"/>
    <property type="match status" value="1"/>
</dbReference>
<protein>
    <submittedName>
        <fullName evidence="2">HNH endonuclease</fullName>
    </submittedName>
</protein>
<dbReference type="CDD" id="cd00085">
    <property type="entry name" value="HNHc"/>
    <property type="match status" value="1"/>
</dbReference>
<feature type="domain" description="HNH nuclease" evidence="1">
    <location>
        <begin position="59"/>
        <end position="108"/>
    </location>
</feature>
<dbReference type="InterPro" id="IPR002711">
    <property type="entry name" value="HNH"/>
</dbReference>
<dbReference type="GO" id="GO:0004519">
    <property type="term" value="F:endonuclease activity"/>
    <property type="evidence" value="ECO:0007669"/>
    <property type="project" value="UniProtKB-KW"/>
</dbReference>
<dbReference type="EMBL" id="FNDN01000004">
    <property type="protein sequence ID" value="SDI01108.1"/>
    <property type="molecule type" value="Genomic_DNA"/>
</dbReference>
<evidence type="ECO:0000313" key="2">
    <source>
        <dbReference type="EMBL" id="SDI01108.1"/>
    </source>
</evidence>
<keyword evidence="3" id="KW-1185">Reference proteome</keyword>
<dbReference type="RefSeq" id="WP_246442168.1">
    <property type="nucleotide sequence ID" value="NZ_CP048813.1"/>
</dbReference>
<organism evidence="2 3">
    <name type="scientific">Rhodococcus triatomae</name>
    <dbReference type="NCBI Taxonomy" id="300028"/>
    <lineage>
        <taxon>Bacteria</taxon>
        <taxon>Bacillati</taxon>
        <taxon>Actinomycetota</taxon>
        <taxon>Actinomycetes</taxon>
        <taxon>Mycobacteriales</taxon>
        <taxon>Nocardiaceae</taxon>
        <taxon>Rhodococcus</taxon>
    </lineage>
</organism>
<name>A0A1G8H373_9NOCA</name>
<proteinExistence type="predicted"/>
<dbReference type="Pfam" id="PF01844">
    <property type="entry name" value="HNH"/>
    <property type="match status" value="1"/>
</dbReference>